<dbReference type="Pfam" id="PF07715">
    <property type="entry name" value="Plug"/>
    <property type="match status" value="1"/>
</dbReference>
<proteinExistence type="predicted"/>
<name>A0ABW5EEU3_9GAMM</name>
<sequence length="921" mass="103260">MSALYALTQASGYRLVTNPALVRNKKVEVAPGCGPLEERAEKLLGPLGLDYRLIGDTLVVFRADPEKREAPAAAVARPSIAEVVVEASSFSAEPVTGSGNGYGRYAGGADTALDFDRIHSLGITDLASALELVSGVKMEQERYAVIRGMKGRYQSVRLNGAPIPSLEPSGERVPMDVFPVNILNQVDLRKSVFADAPGNASAGVVNIETRRIPEETSLTLVTGGGYRSGTTGEKVLRGYTGDRDWLGYDDGGRALPGVIEDSAHLGSPDDWPEVQREAAGEAIPRNYGLYYGEAGADGLFNLSGGRSWERGPHNWGVTGSLGYRNEWRQRELFSQVLNRFSPPPEQEDGEGSSVFATEDASHRRLDNIINLNGLLALGYGLDERHHLGANFLLLRQSVNRAEQIETRERNASGEYDGESSLRSLSNWTEKQMALGQFYGSHFVGPEESIAINWHLTSARSRYTRPYDVSYRYSRYGVSYSYRFQPGYNNFRVAWEDMREETLSAGVSASYQWFWDDWSADLKAGTDILDAHQDGYLLEYTFISKGTLDASWELLQRNNPAGILAPETIIGEPGSDGFLLDNDMKFTLSPPELDGDFYTAEHRNHASYLLADTRYDERWQFLLGMRRERDSVKADAWDRQPQDRVSLLDGRRDLYSAALGFEPSPRHKLRLGYSETVVWPGVNELMPRRYEDTDLRIEVTGNPNLELAEAENWDLRWQFSDDDLGLDMKLLGFYKTIDNAIEGVFFDPVISNNRAFNIYSYLNSDSATLYGYELELDFARVFGDSHKLELQSSYAGMHSQVDIPPDLQRGAGTRPLQGQPAYLGSLQLQYRHLDSDRSMSLLYKRSGRELYIVSNSYGVPDVYRDPYDNLSLTFNTPLPGRLHATLSVENLLDDDRHYDQGGKTFLAYREGRRYQLRVAVDF</sequence>
<keyword evidence="3" id="KW-0998">Cell outer membrane</keyword>
<dbReference type="SUPFAM" id="SSF56935">
    <property type="entry name" value="Porins"/>
    <property type="match status" value="1"/>
</dbReference>
<dbReference type="Proteomes" id="UP001597425">
    <property type="component" value="Unassembled WGS sequence"/>
</dbReference>
<comment type="subcellular location">
    <subcellularLocation>
        <location evidence="1">Cell outer membrane</location>
    </subcellularLocation>
</comment>
<protein>
    <submittedName>
        <fullName evidence="5">TonB-dependent receptor plug domain-containing protein</fullName>
    </submittedName>
</protein>
<organism evidence="5 6">
    <name type="scientific">Microbulbifer halophilus</name>
    <dbReference type="NCBI Taxonomy" id="453963"/>
    <lineage>
        <taxon>Bacteria</taxon>
        <taxon>Pseudomonadati</taxon>
        <taxon>Pseudomonadota</taxon>
        <taxon>Gammaproteobacteria</taxon>
        <taxon>Cellvibrionales</taxon>
        <taxon>Microbulbiferaceae</taxon>
        <taxon>Microbulbifer</taxon>
    </lineage>
</organism>
<dbReference type="InterPro" id="IPR036942">
    <property type="entry name" value="Beta-barrel_TonB_sf"/>
</dbReference>
<dbReference type="EMBL" id="JBHUJD010000029">
    <property type="protein sequence ID" value="MFD2312101.1"/>
    <property type="molecule type" value="Genomic_DNA"/>
</dbReference>
<evidence type="ECO:0000256" key="1">
    <source>
        <dbReference type="ARBA" id="ARBA00004442"/>
    </source>
</evidence>
<evidence type="ECO:0000256" key="2">
    <source>
        <dbReference type="ARBA" id="ARBA00023136"/>
    </source>
</evidence>
<evidence type="ECO:0000313" key="6">
    <source>
        <dbReference type="Proteomes" id="UP001597425"/>
    </source>
</evidence>
<dbReference type="PANTHER" id="PTHR40980">
    <property type="entry name" value="PLUG DOMAIN-CONTAINING PROTEIN"/>
    <property type="match status" value="1"/>
</dbReference>
<dbReference type="RefSeq" id="WP_265721295.1">
    <property type="nucleotide sequence ID" value="NZ_JAPIVK010000010.1"/>
</dbReference>
<dbReference type="InterPro" id="IPR012910">
    <property type="entry name" value="Plug_dom"/>
</dbReference>
<evidence type="ECO:0000256" key="3">
    <source>
        <dbReference type="ARBA" id="ARBA00023237"/>
    </source>
</evidence>
<dbReference type="Gene3D" id="2.40.170.20">
    <property type="entry name" value="TonB-dependent receptor, beta-barrel domain"/>
    <property type="match status" value="1"/>
</dbReference>
<dbReference type="InterPro" id="IPR037066">
    <property type="entry name" value="Plug_dom_sf"/>
</dbReference>
<accession>A0ABW5EEU3</accession>
<keyword evidence="5" id="KW-0675">Receptor</keyword>
<comment type="caution">
    <text evidence="5">The sequence shown here is derived from an EMBL/GenBank/DDBJ whole genome shotgun (WGS) entry which is preliminary data.</text>
</comment>
<keyword evidence="2" id="KW-0472">Membrane</keyword>
<feature type="domain" description="TonB-dependent receptor plug" evidence="4">
    <location>
        <begin position="111"/>
        <end position="204"/>
    </location>
</feature>
<dbReference type="Gene3D" id="2.170.130.10">
    <property type="entry name" value="TonB-dependent receptor, plug domain"/>
    <property type="match status" value="1"/>
</dbReference>
<evidence type="ECO:0000313" key="5">
    <source>
        <dbReference type="EMBL" id="MFD2312101.1"/>
    </source>
</evidence>
<evidence type="ECO:0000259" key="4">
    <source>
        <dbReference type="Pfam" id="PF07715"/>
    </source>
</evidence>
<gene>
    <name evidence="5" type="ORF">ACFSKX_16895</name>
</gene>
<reference evidence="6" key="1">
    <citation type="journal article" date="2019" name="Int. J. Syst. Evol. Microbiol.">
        <title>The Global Catalogue of Microorganisms (GCM) 10K type strain sequencing project: providing services to taxonomists for standard genome sequencing and annotation.</title>
        <authorList>
            <consortium name="The Broad Institute Genomics Platform"/>
            <consortium name="The Broad Institute Genome Sequencing Center for Infectious Disease"/>
            <person name="Wu L."/>
            <person name="Ma J."/>
        </authorList>
    </citation>
    <scope>NUCLEOTIDE SEQUENCE [LARGE SCALE GENOMIC DNA]</scope>
    <source>
        <strain evidence="6">KCTC 12848</strain>
    </source>
</reference>
<dbReference type="PANTHER" id="PTHR40980:SF4">
    <property type="entry name" value="TONB-DEPENDENT RECEPTOR-LIKE BETA-BARREL DOMAIN-CONTAINING PROTEIN"/>
    <property type="match status" value="1"/>
</dbReference>
<keyword evidence="6" id="KW-1185">Reference proteome</keyword>